<reference evidence="2 3" key="1">
    <citation type="submission" date="2020-08" db="EMBL/GenBank/DDBJ databases">
        <title>Plant Genome Project.</title>
        <authorList>
            <person name="Zhang R.-G."/>
        </authorList>
    </citation>
    <scope>NUCLEOTIDE SEQUENCE [LARGE SCALE GENOMIC DNA]</scope>
    <source>
        <tissue evidence="2">Rhizome</tissue>
    </source>
</reference>
<feature type="region of interest" description="Disordered" evidence="1">
    <location>
        <begin position="105"/>
        <end position="137"/>
    </location>
</feature>
<protein>
    <recommendedName>
        <fullName evidence="4">Protein JASON-like</fullName>
    </recommendedName>
</protein>
<sequence length="473" mass="53283">MRGCHVRKPPPRRRKLKGSIASPLSSIRCSMAGSRFRLIKEVLGFFESVLVGCLFGCFRVKDDARRKTNSSAKTSRLEEQANFIKNCPSLSKVPEGTGEIFNGVFAQTPGEDDLPSNLPSQPTLSGLTSDLNGQNDHIQEGLAKPEDTSSRHDNIESCMIEQLQTVSNILEFDVNTCASQLDCQQESVSLDVSPSHIDSKTVNLDSDSPFPTPLNINEELQTPGTFFRVNLDNRRTGKHARIRNQYIYPVLKPVENLPQWIALRQQSLLNVKSDESFEPQLKIPAADSRKRSNQVLPDTLYNGHNFIFQSPSRNGSQEENLFSFNKSRYNESMGISAHVSGSTGDIEPETPNLMFSSLSKRLKRPILNNEKGSITPISNEQCHEMNNNADRPIIGTAAAYWNDAELLLDFQKEWDGNGIPNTTTKYKEDQKVNWHATPFEERLEKVLSADKHLPQRKLLYRESKEIEEESMET</sequence>
<dbReference type="Proteomes" id="UP000734854">
    <property type="component" value="Unassembled WGS sequence"/>
</dbReference>
<evidence type="ECO:0000313" key="3">
    <source>
        <dbReference type="Proteomes" id="UP000734854"/>
    </source>
</evidence>
<name>A0A8J5L9I9_ZINOF</name>
<dbReference type="PANTHER" id="PTHR33318:SF5">
    <property type="entry name" value="OS06G0670100 PROTEIN"/>
    <property type="match status" value="1"/>
</dbReference>
<accession>A0A8J5L9I9</accession>
<feature type="compositionally biased region" description="Polar residues" evidence="1">
    <location>
        <begin position="117"/>
        <end position="136"/>
    </location>
</feature>
<dbReference type="EMBL" id="JACMSC010000010">
    <property type="protein sequence ID" value="KAG6505481.1"/>
    <property type="molecule type" value="Genomic_DNA"/>
</dbReference>
<organism evidence="2 3">
    <name type="scientific">Zingiber officinale</name>
    <name type="common">Ginger</name>
    <name type="synonym">Amomum zingiber</name>
    <dbReference type="NCBI Taxonomy" id="94328"/>
    <lineage>
        <taxon>Eukaryota</taxon>
        <taxon>Viridiplantae</taxon>
        <taxon>Streptophyta</taxon>
        <taxon>Embryophyta</taxon>
        <taxon>Tracheophyta</taxon>
        <taxon>Spermatophyta</taxon>
        <taxon>Magnoliopsida</taxon>
        <taxon>Liliopsida</taxon>
        <taxon>Zingiberales</taxon>
        <taxon>Zingiberaceae</taxon>
        <taxon>Zingiber</taxon>
    </lineage>
</organism>
<dbReference type="GO" id="GO:0007142">
    <property type="term" value="P:male meiosis II"/>
    <property type="evidence" value="ECO:0007669"/>
    <property type="project" value="InterPro"/>
</dbReference>
<dbReference type="OrthoDB" id="1932581at2759"/>
<evidence type="ECO:0000256" key="1">
    <source>
        <dbReference type="SAM" id="MobiDB-lite"/>
    </source>
</evidence>
<proteinExistence type="predicted"/>
<dbReference type="PANTHER" id="PTHR33318">
    <property type="entry name" value="ASPARTYL/GLUTAMYL-TRNA(ASN/GLN) AMIDOTRANSFERASE SUBUNIT"/>
    <property type="match status" value="1"/>
</dbReference>
<dbReference type="AlphaFoldDB" id="A0A8J5L9I9"/>
<dbReference type="InterPro" id="IPR039300">
    <property type="entry name" value="JASON"/>
</dbReference>
<gene>
    <name evidence="2" type="ORF">ZIOFF_037837</name>
</gene>
<evidence type="ECO:0000313" key="2">
    <source>
        <dbReference type="EMBL" id="KAG6505481.1"/>
    </source>
</evidence>
<keyword evidence="3" id="KW-1185">Reference proteome</keyword>
<comment type="caution">
    <text evidence="2">The sequence shown here is derived from an EMBL/GenBank/DDBJ whole genome shotgun (WGS) entry which is preliminary data.</text>
</comment>
<evidence type="ECO:0008006" key="4">
    <source>
        <dbReference type="Google" id="ProtNLM"/>
    </source>
</evidence>